<dbReference type="Pfam" id="PF00892">
    <property type="entry name" value="EamA"/>
    <property type="match status" value="1"/>
</dbReference>
<accession>A0A1I5ZDQ7</accession>
<keyword evidence="4" id="KW-1185">Reference proteome</keyword>
<feature type="transmembrane region" description="Helical" evidence="1">
    <location>
        <begin position="152"/>
        <end position="173"/>
    </location>
</feature>
<feature type="transmembrane region" description="Helical" evidence="1">
    <location>
        <begin position="7"/>
        <end position="30"/>
    </location>
</feature>
<reference evidence="4" key="1">
    <citation type="submission" date="2016-10" db="EMBL/GenBank/DDBJ databases">
        <authorList>
            <person name="Varghese N."/>
            <person name="Submissions S."/>
        </authorList>
    </citation>
    <scope>NUCLEOTIDE SEQUENCE [LARGE SCALE GENOMIC DNA]</scope>
    <source>
        <strain evidence="4">JCM 10271</strain>
    </source>
</reference>
<evidence type="ECO:0000313" key="4">
    <source>
        <dbReference type="Proteomes" id="UP000243106"/>
    </source>
</evidence>
<keyword evidence="1" id="KW-0812">Transmembrane</keyword>
<feature type="transmembrane region" description="Helical" evidence="1">
    <location>
        <begin position="126"/>
        <end position="146"/>
    </location>
</feature>
<feature type="domain" description="EamA" evidence="2">
    <location>
        <begin position="8"/>
        <end position="141"/>
    </location>
</feature>
<dbReference type="InterPro" id="IPR037185">
    <property type="entry name" value="EmrE-like"/>
</dbReference>
<proteinExistence type="predicted"/>
<organism evidence="3 4">
    <name type="scientific">Roseivivax halotolerans</name>
    <dbReference type="NCBI Taxonomy" id="93684"/>
    <lineage>
        <taxon>Bacteria</taxon>
        <taxon>Pseudomonadati</taxon>
        <taxon>Pseudomonadota</taxon>
        <taxon>Alphaproteobacteria</taxon>
        <taxon>Rhodobacterales</taxon>
        <taxon>Roseobacteraceae</taxon>
        <taxon>Roseivivax</taxon>
    </lineage>
</organism>
<feature type="transmembrane region" description="Helical" evidence="1">
    <location>
        <begin position="265"/>
        <end position="282"/>
    </location>
</feature>
<feature type="transmembrane region" description="Helical" evidence="1">
    <location>
        <begin position="185"/>
        <end position="206"/>
    </location>
</feature>
<dbReference type="PANTHER" id="PTHR22911:SF135">
    <property type="entry name" value="BLR4310 PROTEIN"/>
    <property type="match status" value="1"/>
</dbReference>
<protein>
    <submittedName>
        <fullName evidence="3">EamA-like transporter family protein</fullName>
    </submittedName>
</protein>
<dbReference type="SUPFAM" id="SSF103481">
    <property type="entry name" value="Multidrug resistance efflux transporter EmrE"/>
    <property type="match status" value="2"/>
</dbReference>
<feature type="transmembrane region" description="Helical" evidence="1">
    <location>
        <begin position="242"/>
        <end position="259"/>
    </location>
</feature>
<gene>
    <name evidence="3" type="ORF">SAMN05421853_10952</name>
</gene>
<dbReference type="AlphaFoldDB" id="A0A1I5ZDQ7"/>
<sequence length="294" mass="31278">MTLAGPAAGAILIVIYTLMMAGGDGITKFIAGRYEAPQLFAISALIVLALSLAVEKWRKGEIRTAVTTTCRWAMALRSLLTVLASVAFFQAFRVLPMAEIFLFLAMVPVIAAVMSGPGLGETVRPAAWTALLIGVGGMLCLFPGGVSSITAGHLWAAIAVLSGTASLVSARYISRREKNSLAQVFFPNAALFVAMACFLPLVWVPMQASDLGWILLYSFLAFAGRWIIVLAFGLLPAYVATPLMNLQFVWMVAIGFVAFGEVPEAGTVIGVLLVICSSLWLVRDEMLPAKAATT</sequence>
<feature type="transmembrane region" description="Helical" evidence="1">
    <location>
        <begin position="75"/>
        <end position="94"/>
    </location>
</feature>
<dbReference type="EMBL" id="FOXV01000009">
    <property type="protein sequence ID" value="SFQ54543.1"/>
    <property type="molecule type" value="Genomic_DNA"/>
</dbReference>
<dbReference type="STRING" id="93684.SAMN05421853_10952"/>
<feature type="transmembrane region" description="Helical" evidence="1">
    <location>
        <begin position="212"/>
        <end position="235"/>
    </location>
</feature>
<dbReference type="InterPro" id="IPR000620">
    <property type="entry name" value="EamA_dom"/>
</dbReference>
<keyword evidence="1" id="KW-0472">Membrane</keyword>
<feature type="transmembrane region" description="Helical" evidence="1">
    <location>
        <begin position="36"/>
        <end position="54"/>
    </location>
</feature>
<evidence type="ECO:0000256" key="1">
    <source>
        <dbReference type="SAM" id="Phobius"/>
    </source>
</evidence>
<dbReference type="PANTHER" id="PTHR22911">
    <property type="entry name" value="ACYL-MALONYL CONDENSING ENZYME-RELATED"/>
    <property type="match status" value="1"/>
</dbReference>
<feature type="transmembrane region" description="Helical" evidence="1">
    <location>
        <begin position="100"/>
        <end position="119"/>
    </location>
</feature>
<dbReference type="RefSeq" id="WP_093013088.1">
    <property type="nucleotide sequence ID" value="NZ_FOXV01000009.1"/>
</dbReference>
<evidence type="ECO:0000259" key="2">
    <source>
        <dbReference type="Pfam" id="PF00892"/>
    </source>
</evidence>
<dbReference type="Proteomes" id="UP000243106">
    <property type="component" value="Unassembled WGS sequence"/>
</dbReference>
<evidence type="ECO:0000313" key="3">
    <source>
        <dbReference type="EMBL" id="SFQ54543.1"/>
    </source>
</evidence>
<name>A0A1I5ZDQ7_9RHOB</name>
<keyword evidence="1" id="KW-1133">Transmembrane helix</keyword>
<dbReference type="GO" id="GO:0016020">
    <property type="term" value="C:membrane"/>
    <property type="evidence" value="ECO:0007669"/>
    <property type="project" value="InterPro"/>
</dbReference>